<feature type="compositionally biased region" description="Basic and acidic residues" evidence="2">
    <location>
        <begin position="257"/>
        <end position="275"/>
    </location>
</feature>
<accession>A0A8H4R9B7</accession>
<feature type="compositionally biased region" description="Low complexity" evidence="2">
    <location>
        <begin position="887"/>
        <end position="964"/>
    </location>
</feature>
<name>A0A8H4R9B7_9HELO</name>
<dbReference type="OrthoDB" id="5415512at2759"/>
<gene>
    <name evidence="4" type="ORF">G7Y89_g12297</name>
</gene>
<feature type="compositionally biased region" description="Basic residues" evidence="2">
    <location>
        <begin position="231"/>
        <end position="248"/>
    </location>
</feature>
<feature type="region of interest" description="Disordered" evidence="2">
    <location>
        <begin position="887"/>
        <end position="969"/>
    </location>
</feature>
<protein>
    <recommendedName>
        <fullName evidence="3">Yeast cell wall synthesis Kre9/Knh1-like N-terminal domain-containing protein</fullName>
    </recommendedName>
</protein>
<keyword evidence="1" id="KW-0732">Signal</keyword>
<evidence type="ECO:0000256" key="1">
    <source>
        <dbReference type="ARBA" id="ARBA00022729"/>
    </source>
</evidence>
<evidence type="ECO:0000259" key="3">
    <source>
        <dbReference type="Pfam" id="PF10342"/>
    </source>
</evidence>
<dbReference type="AlphaFoldDB" id="A0A8H4R9B7"/>
<feature type="compositionally biased region" description="Basic and acidic residues" evidence="2">
    <location>
        <begin position="647"/>
        <end position="663"/>
    </location>
</feature>
<feature type="region of interest" description="Disordered" evidence="2">
    <location>
        <begin position="290"/>
        <end position="416"/>
    </location>
</feature>
<proteinExistence type="predicted"/>
<feature type="compositionally biased region" description="Basic residues" evidence="2">
    <location>
        <begin position="572"/>
        <end position="582"/>
    </location>
</feature>
<comment type="caution">
    <text evidence="4">The sequence shown here is derived from an EMBL/GenBank/DDBJ whole genome shotgun (WGS) entry which is preliminary data.</text>
</comment>
<feature type="region of interest" description="Disordered" evidence="2">
    <location>
        <begin position="563"/>
        <end position="696"/>
    </location>
</feature>
<reference evidence="4 5" key="1">
    <citation type="submission" date="2020-03" db="EMBL/GenBank/DDBJ databases">
        <title>Draft Genome Sequence of Cudoniella acicularis.</title>
        <authorList>
            <person name="Buettner E."/>
            <person name="Kellner H."/>
        </authorList>
    </citation>
    <scope>NUCLEOTIDE SEQUENCE [LARGE SCALE GENOMIC DNA]</scope>
    <source>
        <strain evidence="4 5">DSM 108380</strain>
    </source>
</reference>
<dbReference type="InterPro" id="IPR052982">
    <property type="entry name" value="SRP1/TIP1-like"/>
</dbReference>
<organism evidence="4 5">
    <name type="scientific">Cudoniella acicularis</name>
    <dbReference type="NCBI Taxonomy" id="354080"/>
    <lineage>
        <taxon>Eukaryota</taxon>
        <taxon>Fungi</taxon>
        <taxon>Dikarya</taxon>
        <taxon>Ascomycota</taxon>
        <taxon>Pezizomycotina</taxon>
        <taxon>Leotiomycetes</taxon>
        <taxon>Helotiales</taxon>
        <taxon>Tricladiaceae</taxon>
        <taxon>Cudoniella</taxon>
    </lineage>
</organism>
<feature type="domain" description="Yeast cell wall synthesis Kre9/Knh1-like N-terminal" evidence="3">
    <location>
        <begin position="801"/>
        <end position="877"/>
    </location>
</feature>
<dbReference type="Pfam" id="PF10342">
    <property type="entry name" value="Kre9_KNH"/>
    <property type="match status" value="1"/>
</dbReference>
<dbReference type="PANTHER" id="PTHR40633">
    <property type="entry name" value="MATRIX PROTEIN, PUTATIVE (AFU_ORTHOLOGUE AFUA_8G05410)-RELATED"/>
    <property type="match status" value="1"/>
</dbReference>
<dbReference type="InterPro" id="IPR018466">
    <property type="entry name" value="Kre9/Knh1-like_N"/>
</dbReference>
<evidence type="ECO:0000256" key="2">
    <source>
        <dbReference type="SAM" id="MobiDB-lite"/>
    </source>
</evidence>
<feature type="region of interest" description="Disordered" evidence="2">
    <location>
        <begin position="217"/>
        <end position="275"/>
    </location>
</feature>
<feature type="compositionally biased region" description="Basic and acidic residues" evidence="2">
    <location>
        <begin position="362"/>
        <end position="379"/>
    </location>
</feature>
<dbReference type="SUPFAM" id="SSF81995">
    <property type="entry name" value="beta-sandwich domain of Sec23/24"/>
    <property type="match status" value="1"/>
</dbReference>
<feature type="compositionally biased region" description="Pro residues" evidence="2">
    <location>
        <begin position="604"/>
        <end position="615"/>
    </location>
</feature>
<evidence type="ECO:0000313" key="5">
    <source>
        <dbReference type="Proteomes" id="UP000566819"/>
    </source>
</evidence>
<dbReference type="PANTHER" id="PTHR40633:SF1">
    <property type="entry name" value="GPI ANCHORED SERINE-THREONINE RICH PROTEIN (AFU_ORTHOLOGUE AFUA_1G03630)"/>
    <property type="match status" value="1"/>
</dbReference>
<dbReference type="Proteomes" id="UP000566819">
    <property type="component" value="Unassembled WGS sequence"/>
</dbReference>
<feature type="region of interest" description="Disordered" evidence="2">
    <location>
        <begin position="432"/>
        <end position="499"/>
    </location>
</feature>
<evidence type="ECO:0000313" key="4">
    <source>
        <dbReference type="EMBL" id="KAF4625865.1"/>
    </source>
</evidence>
<dbReference type="EMBL" id="JAAMPI010001278">
    <property type="protein sequence ID" value="KAF4625865.1"/>
    <property type="molecule type" value="Genomic_DNA"/>
</dbReference>
<keyword evidence="5" id="KW-1185">Reference proteome</keyword>
<feature type="compositionally biased region" description="Basic residues" evidence="2">
    <location>
        <begin position="314"/>
        <end position="329"/>
    </location>
</feature>
<sequence length="992" mass="109739">MLTLYKPPPSGAVETKKVVIPAGRPYLTKVNGKLVMARDKKDKSANVALDLLGEAFGVPKVVRKKSKSISAPSPPLLIAGTPYIAQQQVPAIPYSTPIPQRPFPVGPFVAPQYPPMLPQIPYQPPNPPNPTPTPTRPTPQDFERLKHIDAHFNKYVIQDSEVKIKSPKKVYRTEETVTKTTITITKHICANCGRLRSKSYHKEHPIRDGETPAAAFCRKCQRDSSSTSSSSRHKKSKKKSKSKKHKRESRSSSESSRSPEPKERRKSTREEGRSRYVRDEDIITVEVEHSGDDARSLRKHRKTKDAEIMVEINRRKHRSRSRSRSRGRKVYREVSEVRMQTVSPRPRNTVRYVSPSGGAPEYYERPRRSTVGSREESRRRSPPVTYRHVRAPSVIHKSRDRGSRSVSIAEEEEDDQKIPVWRTGRKIPIHFFEDDAPEPMAPPRRISYAEPASPRILNTERSFESETMSSTRSRERRRRERRSATQPSAPLIPLPEIHPKKDDGLAVVTEKYFYRPKKQLDEERRLEEGRRQEYIDRVTMKGRYRTKDFSAEEAARYYREDWANGGQGPVASRKRVDRRGYRRDRYQDSELTDSEASYRTDPYRNPPRVPTPPSPLSASSKVGNYQGPPYPLSSDSELTSRRAAIRKGKEVQRPSHLDRELAHQHSRSQARPPFVREATDRGTEKALVPSPRRDSMESVYFPSSVSEATERRRYFIDERDKHVKFKEEVSDMGTVSEWTTTEISGSGWAGSLRNVSGIKNALQPVEESPIIKMQFARLLAIAASAISVVSAVQFTNSVFNNVTAGEPFTFTWTNATGPVSLVLKNGASTNLQTVSTITSGASGTSFTWSVPANLPADTYAIAITDSAGTNYSPQFQLVGATATASTSSSTASSTASSSVSSSASSVSSSSASSSTASSASTTASISGNSTSSATGSTSSGSASKTSSTSASKTSSASTSTGTSSVPNTNSASDFASPLALVFLTVAALISLN</sequence>